<evidence type="ECO:0000313" key="10">
    <source>
        <dbReference type="Proteomes" id="UP000677804"/>
    </source>
</evidence>
<feature type="transmembrane region" description="Helical" evidence="8">
    <location>
        <begin position="51"/>
        <end position="74"/>
    </location>
</feature>
<feature type="transmembrane region" description="Helical" evidence="8">
    <location>
        <begin position="134"/>
        <end position="158"/>
    </location>
</feature>
<dbReference type="PANTHER" id="PTHR43549:SF3">
    <property type="entry name" value="MULTIDRUG RESISTANCE PROTEIN YPNP-RELATED"/>
    <property type="match status" value="1"/>
</dbReference>
<evidence type="ECO:0000256" key="1">
    <source>
        <dbReference type="ARBA" id="ARBA00004651"/>
    </source>
</evidence>
<evidence type="ECO:0000256" key="3">
    <source>
        <dbReference type="ARBA" id="ARBA00022475"/>
    </source>
</evidence>
<feature type="transmembrane region" description="Helical" evidence="8">
    <location>
        <begin position="12"/>
        <end position="31"/>
    </location>
</feature>
<dbReference type="PANTHER" id="PTHR43549">
    <property type="entry name" value="MULTIDRUG RESISTANCE PROTEIN YPNP-RELATED"/>
    <property type="match status" value="1"/>
</dbReference>
<dbReference type="PIRSF" id="PIRSF006603">
    <property type="entry name" value="DinF"/>
    <property type="match status" value="1"/>
</dbReference>
<keyword evidence="6 8" id="KW-0472">Membrane</keyword>
<feature type="region of interest" description="Disordered" evidence="7">
    <location>
        <begin position="475"/>
        <end position="503"/>
    </location>
</feature>
<evidence type="ECO:0000256" key="7">
    <source>
        <dbReference type="SAM" id="MobiDB-lite"/>
    </source>
</evidence>
<evidence type="ECO:0000256" key="8">
    <source>
        <dbReference type="SAM" id="Phobius"/>
    </source>
</evidence>
<dbReference type="EMBL" id="CP074405">
    <property type="protein sequence ID" value="QVI62172.1"/>
    <property type="molecule type" value="Genomic_DNA"/>
</dbReference>
<feature type="transmembrane region" description="Helical" evidence="8">
    <location>
        <begin position="165"/>
        <end position="186"/>
    </location>
</feature>
<reference evidence="9 10" key="1">
    <citation type="submission" date="2021-05" db="EMBL/GenBank/DDBJ databases">
        <title>Novel species in genus Cellulomonas.</title>
        <authorList>
            <person name="Zhang G."/>
        </authorList>
    </citation>
    <scope>NUCLEOTIDE SEQUENCE [LARGE SCALE GENOMIC DNA]</scope>
    <source>
        <strain evidence="10">zg-ZUI222</strain>
    </source>
</reference>
<feature type="transmembrane region" description="Helical" evidence="8">
    <location>
        <begin position="385"/>
        <end position="409"/>
    </location>
</feature>
<organism evidence="9 10">
    <name type="scientific">Cellulomonas wangleii</name>
    <dbReference type="NCBI Taxonomy" id="2816956"/>
    <lineage>
        <taxon>Bacteria</taxon>
        <taxon>Bacillati</taxon>
        <taxon>Actinomycetota</taxon>
        <taxon>Actinomycetes</taxon>
        <taxon>Micrococcales</taxon>
        <taxon>Cellulomonadaceae</taxon>
        <taxon>Cellulomonas</taxon>
    </lineage>
</organism>
<dbReference type="NCBIfam" id="TIGR00797">
    <property type="entry name" value="matE"/>
    <property type="match status" value="1"/>
</dbReference>
<dbReference type="RefSeq" id="WP_207339740.1">
    <property type="nucleotide sequence ID" value="NZ_CP074405.1"/>
</dbReference>
<evidence type="ECO:0000313" key="9">
    <source>
        <dbReference type="EMBL" id="QVI62172.1"/>
    </source>
</evidence>
<sequence>MSKALTTGAPWRVILSFAVPLLIGNVVQQLYHFADAMVVGRTLGVDALAAVGATGSLLFLLIGFAWGMTSGFAIPTAQAFGAGDAAAVRRSVASGAILTGVVTLLLTVGAPLLAGPALRLLRTPEELLPQAETFAVISFLGAATTMFFNFLAAIVRAIGDSRTPLVFLTLSCLLNIALVVVLVGVLGTGVGGAALATVVAQGVSVVLCFVHVRRRVPVLHVRREDWRVTRADLAHHLQLGLPMGFQASIIAIGTLAVQVRLNSLGSDAVAAYTTATRVDGLAVALLASLGLAVSMFVAQNRGGGRPDRIRTGVVQAVWMSVLGAVLIGVVLVTAGGWIVEMFVGEGEQRVVDMSAHYLVVNGVLYAVLGVLFVLRGALQGLGRTLVPTVTGLIELVCRVGAAVVLGAAYGFAGVVWGNPLAWLGAVALLVPAYLRAHRSLAQDPIAPLSHVASTPEPITLEGPSDGSMVVDAVVPQPRRGSGTAAEQPTQVGEGCDRRERVAG</sequence>
<keyword evidence="4 8" id="KW-0812">Transmembrane</keyword>
<feature type="transmembrane region" description="Helical" evidence="8">
    <location>
        <begin position="415"/>
        <end position="434"/>
    </location>
</feature>
<feature type="transmembrane region" description="Helical" evidence="8">
    <location>
        <begin position="358"/>
        <end position="378"/>
    </location>
</feature>
<keyword evidence="5 8" id="KW-1133">Transmembrane helix</keyword>
<feature type="transmembrane region" description="Helical" evidence="8">
    <location>
        <begin position="317"/>
        <end position="338"/>
    </location>
</feature>
<gene>
    <name evidence="9" type="ORF">KG103_17440</name>
</gene>
<protein>
    <submittedName>
        <fullName evidence="9">MATE family efflux transporter</fullName>
    </submittedName>
</protein>
<feature type="transmembrane region" description="Helical" evidence="8">
    <location>
        <begin position="95"/>
        <end position="114"/>
    </location>
</feature>
<dbReference type="InterPro" id="IPR002528">
    <property type="entry name" value="MATE_fam"/>
</dbReference>
<comment type="subcellular location">
    <subcellularLocation>
        <location evidence="1">Cell membrane</location>
        <topology evidence="1">Multi-pass membrane protein</topology>
    </subcellularLocation>
</comment>
<proteinExistence type="predicted"/>
<feature type="compositionally biased region" description="Basic and acidic residues" evidence="7">
    <location>
        <begin position="494"/>
        <end position="503"/>
    </location>
</feature>
<feature type="transmembrane region" description="Helical" evidence="8">
    <location>
        <begin position="233"/>
        <end position="258"/>
    </location>
</feature>
<evidence type="ECO:0000256" key="4">
    <source>
        <dbReference type="ARBA" id="ARBA00022692"/>
    </source>
</evidence>
<evidence type="ECO:0000256" key="5">
    <source>
        <dbReference type="ARBA" id="ARBA00022989"/>
    </source>
</evidence>
<accession>A0ABX8D8T7</accession>
<dbReference type="Pfam" id="PF01554">
    <property type="entry name" value="MatE"/>
    <property type="match status" value="2"/>
</dbReference>
<keyword evidence="10" id="KW-1185">Reference proteome</keyword>
<evidence type="ECO:0000256" key="6">
    <source>
        <dbReference type="ARBA" id="ARBA00023136"/>
    </source>
</evidence>
<dbReference type="InterPro" id="IPR048279">
    <property type="entry name" value="MdtK-like"/>
</dbReference>
<dbReference type="InterPro" id="IPR052031">
    <property type="entry name" value="Membrane_Transporter-Flippase"/>
</dbReference>
<feature type="transmembrane region" description="Helical" evidence="8">
    <location>
        <begin position="192"/>
        <end position="212"/>
    </location>
</feature>
<keyword evidence="2" id="KW-0813">Transport</keyword>
<name>A0ABX8D8T7_9CELL</name>
<keyword evidence="3" id="KW-1003">Cell membrane</keyword>
<feature type="transmembrane region" description="Helical" evidence="8">
    <location>
        <begin position="278"/>
        <end position="297"/>
    </location>
</feature>
<dbReference type="Proteomes" id="UP000677804">
    <property type="component" value="Chromosome"/>
</dbReference>
<evidence type="ECO:0000256" key="2">
    <source>
        <dbReference type="ARBA" id="ARBA00022448"/>
    </source>
</evidence>
<dbReference type="CDD" id="cd13138">
    <property type="entry name" value="MATE_yoeA_like"/>
    <property type="match status" value="1"/>
</dbReference>